<sequence length="29" mass="2988">MRSTSSAAGPCVSATASWGAPKSWRNMSC</sequence>
<dbReference type="AlphaFoldDB" id="A0A0E9UYX7"/>
<proteinExistence type="predicted"/>
<accession>A0A0E9UYX7</accession>
<feature type="region of interest" description="Disordered" evidence="1">
    <location>
        <begin position="1"/>
        <end position="29"/>
    </location>
</feature>
<name>A0A0E9UYX7_ANGAN</name>
<evidence type="ECO:0000256" key="1">
    <source>
        <dbReference type="SAM" id="MobiDB-lite"/>
    </source>
</evidence>
<evidence type="ECO:0000313" key="2">
    <source>
        <dbReference type="EMBL" id="JAH70380.1"/>
    </source>
</evidence>
<reference evidence="2" key="1">
    <citation type="submission" date="2014-11" db="EMBL/GenBank/DDBJ databases">
        <authorList>
            <person name="Amaro Gonzalez C."/>
        </authorList>
    </citation>
    <scope>NUCLEOTIDE SEQUENCE</scope>
</reference>
<dbReference type="EMBL" id="GBXM01038197">
    <property type="protein sequence ID" value="JAH70380.1"/>
    <property type="molecule type" value="Transcribed_RNA"/>
</dbReference>
<protein>
    <submittedName>
        <fullName evidence="2">Uncharacterized protein</fullName>
    </submittedName>
</protein>
<reference evidence="2" key="2">
    <citation type="journal article" date="2015" name="Fish Shellfish Immunol.">
        <title>Early steps in the European eel (Anguilla anguilla)-Vibrio vulnificus interaction in the gills: Role of the RtxA13 toxin.</title>
        <authorList>
            <person name="Callol A."/>
            <person name="Pajuelo D."/>
            <person name="Ebbesson L."/>
            <person name="Teles M."/>
            <person name="MacKenzie S."/>
            <person name="Amaro C."/>
        </authorList>
    </citation>
    <scope>NUCLEOTIDE SEQUENCE</scope>
</reference>
<organism evidence="2">
    <name type="scientific">Anguilla anguilla</name>
    <name type="common">European freshwater eel</name>
    <name type="synonym">Muraena anguilla</name>
    <dbReference type="NCBI Taxonomy" id="7936"/>
    <lineage>
        <taxon>Eukaryota</taxon>
        <taxon>Metazoa</taxon>
        <taxon>Chordata</taxon>
        <taxon>Craniata</taxon>
        <taxon>Vertebrata</taxon>
        <taxon>Euteleostomi</taxon>
        <taxon>Actinopterygii</taxon>
        <taxon>Neopterygii</taxon>
        <taxon>Teleostei</taxon>
        <taxon>Anguilliformes</taxon>
        <taxon>Anguillidae</taxon>
        <taxon>Anguilla</taxon>
    </lineage>
</organism>